<organism evidence="1 2">
    <name type="scientific">Propionigenium maris DSM 9537</name>
    <dbReference type="NCBI Taxonomy" id="1123000"/>
    <lineage>
        <taxon>Bacteria</taxon>
        <taxon>Fusobacteriati</taxon>
        <taxon>Fusobacteriota</taxon>
        <taxon>Fusobacteriia</taxon>
        <taxon>Fusobacteriales</taxon>
        <taxon>Fusobacteriaceae</taxon>
        <taxon>Propionigenium</taxon>
    </lineage>
</organism>
<protein>
    <submittedName>
        <fullName evidence="1">Uncharacterized protein</fullName>
    </submittedName>
</protein>
<dbReference type="AlphaFoldDB" id="A0A9W6GL02"/>
<proteinExistence type="predicted"/>
<evidence type="ECO:0000313" key="1">
    <source>
        <dbReference type="EMBL" id="GLI55512.1"/>
    </source>
</evidence>
<accession>A0A9W6GL02</accession>
<evidence type="ECO:0000313" key="2">
    <source>
        <dbReference type="Proteomes" id="UP001144471"/>
    </source>
</evidence>
<sequence length="128" mass="14475">MKKLLLIFMLILTVNTYSRVGLGVGVGSETEILIGIEDYNIGIGLEDDTSLRLDKHFTVPNTPHFYWGVGGKVSEDDDHRLGARGIAGLNFFPEREIELYAQIVPTLYLIEDTHSDIEYSLGIRYWLD</sequence>
<dbReference type="EMBL" id="BSDY01000004">
    <property type="protein sequence ID" value="GLI55512.1"/>
    <property type="molecule type" value="Genomic_DNA"/>
</dbReference>
<comment type="caution">
    <text evidence="1">The sequence shown here is derived from an EMBL/GenBank/DDBJ whole genome shotgun (WGS) entry which is preliminary data.</text>
</comment>
<reference evidence="1" key="1">
    <citation type="submission" date="2022-12" db="EMBL/GenBank/DDBJ databases">
        <title>Reference genome sequencing for broad-spectrum identification of bacterial and archaeal isolates by mass spectrometry.</title>
        <authorList>
            <person name="Sekiguchi Y."/>
            <person name="Tourlousse D.M."/>
        </authorList>
    </citation>
    <scope>NUCLEOTIDE SEQUENCE</scope>
    <source>
        <strain evidence="1">10succ1</strain>
    </source>
</reference>
<gene>
    <name evidence="1" type="ORF">PM10SUCC1_10260</name>
</gene>
<name>A0A9W6GL02_9FUSO</name>
<dbReference type="RefSeq" id="WP_281834032.1">
    <property type="nucleotide sequence ID" value="NZ_BSDY01000004.1"/>
</dbReference>
<dbReference type="Proteomes" id="UP001144471">
    <property type="component" value="Unassembled WGS sequence"/>
</dbReference>
<keyword evidence="2" id="KW-1185">Reference proteome</keyword>